<dbReference type="GO" id="GO:0016853">
    <property type="term" value="F:isomerase activity"/>
    <property type="evidence" value="ECO:0007669"/>
    <property type="project" value="TreeGrafter"/>
</dbReference>
<keyword evidence="3" id="KW-1185">Reference proteome</keyword>
<sequence length="298" mass="33464">MELKIFQVDAFTSKPFGGNPAGVVLDAKGLSEKEMQNIAKEMNLSETAFIIPLDETKFRVRFFTPISEVDLCGHATIGSFYTLAYKNFLPPMYEGIRKVYQETKAGRLGVEIYYNEGKVTKVMMEQSKPKDLGIIEDLDLLLDCFNIKKKDIGIGEKFVDPKIISTGLPDIQLPLKNKKILDNLIVDFEKLTHLSTKINVIGVHAFYLPDKDSNIVYTRNFAPLVGIREEAATGTANGGLAYFLKKEGHINNKEIVAFQGESLKRPSQIHCTIEKDNEIYNIKVGGEARIVLEGIMYF</sequence>
<dbReference type="NCBIfam" id="TIGR00654">
    <property type="entry name" value="PhzF_family"/>
    <property type="match status" value="1"/>
</dbReference>
<dbReference type="Proteomes" id="UP000245423">
    <property type="component" value="Chromosome 1"/>
</dbReference>
<dbReference type="GO" id="GO:0005737">
    <property type="term" value="C:cytoplasm"/>
    <property type="evidence" value="ECO:0007669"/>
    <property type="project" value="TreeGrafter"/>
</dbReference>
<organism evidence="2 3">
    <name type="scientific">[Clostridium] ultunense Esp</name>
    <dbReference type="NCBI Taxonomy" id="1288971"/>
    <lineage>
        <taxon>Bacteria</taxon>
        <taxon>Bacillati</taxon>
        <taxon>Bacillota</taxon>
        <taxon>Tissierellia</taxon>
        <taxon>Tissierellales</taxon>
        <taxon>Tepidimicrobiaceae</taxon>
        <taxon>Schnuerera</taxon>
    </lineage>
</organism>
<dbReference type="HOGENOM" id="CLU_048756_0_2_9"/>
<dbReference type="PANTHER" id="PTHR13774">
    <property type="entry name" value="PHENAZINE BIOSYNTHESIS PROTEIN"/>
    <property type="match status" value="1"/>
</dbReference>
<evidence type="ECO:0000256" key="1">
    <source>
        <dbReference type="PIRSR" id="PIRSR016184-1"/>
    </source>
</evidence>
<protein>
    <submittedName>
        <fullName evidence="2">Phenazine biosynthesis protein PhzF family</fullName>
    </submittedName>
</protein>
<dbReference type="Gene3D" id="3.10.310.10">
    <property type="entry name" value="Diaminopimelate Epimerase, Chain A, domain 1"/>
    <property type="match status" value="2"/>
</dbReference>
<dbReference type="EMBL" id="LT669839">
    <property type="protein sequence ID" value="SHD78053.1"/>
    <property type="molecule type" value="Genomic_DNA"/>
</dbReference>
<gene>
    <name evidence="2" type="ORF">CUESP1_2715</name>
</gene>
<dbReference type="AlphaFoldDB" id="M1ZFK9"/>
<evidence type="ECO:0000313" key="3">
    <source>
        <dbReference type="Proteomes" id="UP000245423"/>
    </source>
</evidence>
<dbReference type="InterPro" id="IPR003719">
    <property type="entry name" value="Phenazine_PhzF-like"/>
</dbReference>
<dbReference type="OrthoDB" id="9788221at2"/>
<name>M1ZFK9_9FIRM</name>
<dbReference type="Pfam" id="PF02567">
    <property type="entry name" value="PhzC-PhzF"/>
    <property type="match status" value="1"/>
</dbReference>
<reference evidence="2 3" key="1">
    <citation type="submission" date="2016-11" db="EMBL/GenBank/DDBJ databases">
        <authorList>
            <person name="Manzoor S."/>
        </authorList>
    </citation>
    <scope>NUCLEOTIDE SEQUENCE [LARGE SCALE GENOMIC DNA]</scope>
    <source>
        <strain evidence="2">Clostridium ultunense strain Esp</strain>
    </source>
</reference>
<proteinExistence type="predicted"/>
<dbReference type="SUPFAM" id="SSF54506">
    <property type="entry name" value="Diaminopimelate epimerase-like"/>
    <property type="match status" value="1"/>
</dbReference>
<dbReference type="PIRSF" id="PIRSF016184">
    <property type="entry name" value="PhzC_PhzF"/>
    <property type="match status" value="1"/>
</dbReference>
<dbReference type="RefSeq" id="WP_005587175.1">
    <property type="nucleotide sequence ID" value="NZ_LT669839.1"/>
</dbReference>
<evidence type="ECO:0000313" key="2">
    <source>
        <dbReference type="EMBL" id="SHD78053.1"/>
    </source>
</evidence>
<feature type="active site" evidence="1">
    <location>
        <position position="46"/>
    </location>
</feature>
<accession>M1ZFK9</accession>